<proteinExistence type="predicted"/>
<dbReference type="Proteomes" id="UP001189122">
    <property type="component" value="Unassembled WGS sequence"/>
</dbReference>
<keyword evidence="2" id="KW-1185">Reference proteome</keyword>
<sequence length="36" mass="4318">MNSGKINNVSLLQIRKNNAWKFLQHEERLQKDFYGP</sequence>
<name>A0A7I8JQS3_SPIIN</name>
<organism evidence="1">
    <name type="scientific">Spirodela intermedia</name>
    <name type="common">Intermediate duckweed</name>
    <dbReference type="NCBI Taxonomy" id="51605"/>
    <lineage>
        <taxon>Eukaryota</taxon>
        <taxon>Viridiplantae</taxon>
        <taxon>Streptophyta</taxon>
        <taxon>Embryophyta</taxon>
        <taxon>Tracheophyta</taxon>
        <taxon>Spermatophyta</taxon>
        <taxon>Magnoliopsida</taxon>
        <taxon>Liliopsida</taxon>
        <taxon>Araceae</taxon>
        <taxon>Lemnoideae</taxon>
        <taxon>Spirodela</taxon>
    </lineage>
</organism>
<dbReference type="EMBL" id="CACRZD030000016">
    <property type="protein sequence ID" value="CAA6672529.1"/>
    <property type="molecule type" value="Genomic_DNA"/>
</dbReference>
<evidence type="ECO:0000313" key="2">
    <source>
        <dbReference type="Proteomes" id="UP001189122"/>
    </source>
</evidence>
<dbReference type="AlphaFoldDB" id="A0A7I8JQS3"/>
<evidence type="ECO:0000313" key="1">
    <source>
        <dbReference type="EMBL" id="CAA2633418.1"/>
    </source>
</evidence>
<accession>A0A7I8JQS3</accession>
<protein>
    <submittedName>
        <fullName evidence="1">Uncharacterized protein</fullName>
    </submittedName>
</protein>
<reference evidence="1 2" key="1">
    <citation type="submission" date="2019-12" db="EMBL/GenBank/DDBJ databases">
        <authorList>
            <person name="Scholz U."/>
            <person name="Mascher M."/>
            <person name="Fiebig A."/>
        </authorList>
    </citation>
    <scope>NUCLEOTIDE SEQUENCE</scope>
</reference>
<dbReference type="EMBL" id="LR743603">
    <property type="protein sequence ID" value="CAA2633418.1"/>
    <property type="molecule type" value="Genomic_DNA"/>
</dbReference>
<gene>
    <name evidence="1" type="ORF">SI7747_16018940</name>
</gene>